<dbReference type="EMBL" id="LBHU01000004">
    <property type="protein sequence ID" value="KLI62943.1"/>
    <property type="molecule type" value="Genomic_DNA"/>
</dbReference>
<dbReference type="RefSeq" id="WP_047094462.1">
    <property type="nucleotide sequence ID" value="NZ_LBHU01000004.1"/>
</dbReference>
<keyword evidence="5" id="KW-0132">Cell division</keyword>
<dbReference type="SUPFAM" id="SSF69304">
    <property type="entry name" value="Tricorn protease N-terminal domain"/>
    <property type="match status" value="1"/>
</dbReference>
<keyword evidence="3 5" id="KW-0732">Signal</keyword>
<accession>A0A0H0XK21</accession>
<evidence type="ECO:0000256" key="5">
    <source>
        <dbReference type="HAMAP-Rule" id="MF_00671"/>
    </source>
</evidence>
<dbReference type="HAMAP" id="MF_00671">
    <property type="entry name" value="TolB"/>
    <property type="match status" value="1"/>
</dbReference>
<comment type="subunit">
    <text evidence="5">The Tol-Pal system is composed of five core proteins: the inner membrane proteins TolA, TolQ and TolR, the periplasmic protein TolB and the outer membrane protein Pal. They form a network linking the inner and outer membranes and the peptidoglycan layer.</text>
</comment>
<evidence type="ECO:0000259" key="7">
    <source>
        <dbReference type="Pfam" id="PF04052"/>
    </source>
</evidence>
<dbReference type="STRING" id="874156.GCA_001021555_02659"/>
<gene>
    <name evidence="5 8" type="primary">tolB</name>
    <name evidence="8" type="ORF">AAV99_12880</name>
</gene>
<comment type="similarity">
    <text evidence="2 5">Belongs to the TolB family.</text>
</comment>
<feature type="domain" description="TolB N-terminal" evidence="7">
    <location>
        <begin position="65"/>
        <end position="164"/>
    </location>
</feature>
<proteinExistence type="inferred from homology"/>
<dbReference type="InterPro" id="IPR011042">
    <property type="entry name" value="6-blade_b-propeller_TolB-like"/>
</dbReference>
<dbReference type="InterPro" id="IPR007195">
    <property type="entry name" value="TolB_N"/>
</dbReference>
<dbReference type="Gene3D" id="2.120.10.30">
    <property type="entry name" value="TolB, C-terminal domain"/>
    <property type="match status" value="1"/>
</dbReference>
<reference evidence="8 9" key="1">
    <citation type="submission" date="2015-04" db="EMBL/GenBank/DDBJ databases">
        <title>The draft genome sequence of Erythrobacter marinus HWDM-33.</title>
        <authorList>
            <person name="Zhuang L."/>
            <person name="Liu Y."/>
            <person name="Shao Z."/>
        </authorList>
    </citation>
    <scope>NUCLEOTIDE SEQUENCE [LARGE SCALE GENOMIC DNA]</scope>
    <source>
        <strain evidence="8 9">HWDM-33</strain>
    </source>
</reference>
<dbReference type="PANTHER" id="PTHR36842">
    <property type="entry name" value="PROTEIN TOLB HOMOLOG"/>
    <property type="match status" value="1"/>
</dbReference>
<evidence type="ECO:0000256" key="4">
    <source>
        <dbReference type="ARBA" id="ARBA00022764"/>
    </source>
</evidence>
<dbReference type="InterPro" id="IPR014167">
    <property type="entry name" value="Tol-Pal_TolB"/>
</dbReference>
<comment type="caution">
    <text evidence="8">The sequence shown here is derived from an EMBL/GenBank/DDBJ whole genome shotgun (WGS) entry which is preliminary data.</text>
</comment>
<dbReference type="GO" id="GO:0017038">
    <property type="term" value="P:protein import"/>
    <property type="evidence" value="ECO:0007669"/>
    <property type="project" value="InterPro"/>
</dbReference>
<feature type="chain" id="PRO_5008988529" description="Tol-Pal system protein TolB" evidence="5">
    <location>
        <begin position="21"/>
        <end position="469"/>
    </location>
</feature>
<dbReference type="PATRIC" id="fig|874156.12.peg.2653"/>
<feature type="region of interest" description="Disordered" evidence="6">
    <location>
        <begin position="33"/>
        <end position="52"/>
    </location>
</feature>
<dbReference type="Pfam" id="PF07676">
    <property type="entry name" value="PD40"/>
    <property type="match status" value="4"/>
</dbReference>
<dbReference type="SUPFAM" id="SSF52964">
    <property type="entry name" value="TolB, N-terminal domain"/>
    <property type="match status" value="1"/>
</dbReference>
<dbReference type="NCBIfam" id="TIGR02800">
    <property type="entry name" value="propeller_TolB"/>
    <property type="match status" value="1"/>
</dbReference>
<dbReference type="Gene3D" id="3.40.50.10070">
    <property type="entry name" value="TolB, N-terminal domain"/>
    <property type="match status" value="1"/>
</dbReference>
<evidence type="ECO:0000313" key="9">
    <source>
        <dbReference type="Proteomes" id="UP000053455"/>
    </source>
</evidence>
<dbReference type="GO" id="GO:0042597">
    <property type="term" value="C:periplasmic space"/>
    <property type="evidence" value="ECO:0007669"/>
    <property type="project" value="UniProtKB-SubCell"/>
</dbReference>
<protein>
    <recommendedName>
        <fullName evidence="5">Tol-Pal system protein TolB</fullName>
    </recommendedName>
</protein>
<sequence precursor="true">MKTPGILAALMLLLSAPVAAQNSDLDPTRFDEQEAAAAATAQDPDDGPLRGTVTDDSAWQDLGIAIAAFATNENVPTPANSSGTEALGLELSRIVYNDLRFNGLFRPVGPDALPRPSYPQITAPAWNTWRGRSAEMLVHGFVRANGDGRLTVGCYLYDVALQSELVREGWVVAPSEWRRAAHRCADLVYSRLSGESPFFDSRIAYIAETGPKDNRVKRLAIMDSDGANHRFITNGQSTALTPRYSPDYSRIAYLSYTDGNPRIYVYEIDSGRQTLVTESNSPTFAPRWSPDGRSILYSMAVAGNTDIYRVSASGGGTPIRLTDGSSIEVGGSYSPDGSRIVFESDQSGSQQCYVMNADGTNQRRISFFGGRCATPEWSPRGDQIAFTHIAGDFRIAVMNPQGQNMRTLTNAWHDEGPSWAPNGRIIQFFRTERNSGDTSIWQVDLTGENERRLRTPVGASDPAWGPVLP</sequence>
<dbReference type="Pfam" id="PF04052">
    <property type="entry name" value="TolB_N"/>
    <property type="match status" value="1"/>
</dbReference>
<evidence type="ECO:0000256" key="2">
    <source>
        <dbReference type="ARBA" id="ARBA00009820"/>
    </source>
</evidence>
<keyword evidence="9" id="KW-1185">Reference proteome</keyword>
<organism evidence="8 9">
    <name type="scientific">Aurantiacibacter marinus</name>
    <dbReference type="NCBI Taxonomy" id="874156"/>
    <lineage>
        <taxon>Bacteria</taxon>
        <taxon>Pseudomonadati</taxon>
        <taxon>Pseudomonadota</taxon>
        <taxon>Alphaproteobacteria</taxon>
        <taxon>Sphingomonadales</taxon>
        <taxon>Erythrobacteraceae</taxon>
        <taxon>Aurantiacibacter</taxon>
    </lineage>
</organism>
<keyword evidence="4 5" id="KW-0574">Periplasm</keyword>
<feature type="signal peptide" evidence="5">
    <location>
        <begin position="1"/>
        <end position="20"/>
    </location>
</feature>
<name>A0A0H0XK21_9SPHN</name>
<evidence type="ECO:0000313" key="8">
    <source>
        <dbReference type="EMBL" id="KLI62943.1"/>
    </source>
</evidence>
<comment type="function">
    <text evidence="5">Part of the Tol-Pal system, which plays a role in outer membrane invagination during cell division and is important for maintaining outer membrane integrity.</text>
</comment>
<evidence type="ECO:0000256" key="6">
    <source>
        <dbReference type="SAM" id="MobiDB-lite"/>
    </source>
</evidence>
<dbReference type="OrthoDB" id="9802240at2"/>
<dbReference type="GO" id="GO:0051301">
    <property type="term" value="P:cell division"/>
    <property type="evidence" value="ECO:0007669"/>
    <property type="project" value="UniProtKB-UniRule"/>
</dbReference>
<dbReference type="Proteomes" id="UP000053455">
    <property type="component" value="Unassembled WGS sequence"/>
</dbReference>
<dbReference type="AlphaFoldDB" id="A0A0H0XK21"/>
<evidence type="ECO:0000256" key="3">
    <source>
        <dbReference type="ARBA" id="ARBA00022729"/>
    </source>
</evidence>
<comment type="subcellular location">
    <subcellularLocation>
        <location evidence="1 5">Periplasm</location>
    </subcellularLocation>
</comment>
<dbReference type="PANTHER" id="PTHR36842:SF1">
    <property type="entry name" value="PROTEIN TOLB"/>
    <property type="match status" value="1"/>
</dbReference>
<keyword evidence="5" id="KW-0131">Cell cycle</keyword>
<evidence type="ECO:0000256" key="1">
    <source>
        <dbReference type="ARBA" id="ARBA00004418"/>
    </source>
</evidence>
<dbReference type="InterPro" id="IPR011659">
    <property type="entry name" value="WD40"/>
</dbReference>